<protein>
    <submittedName>
        <fullName evidence="2">Uncharacterized protein</fullName>
    </submittedName>
</protein>
<proteinExistence type="predicted"/>
<feature type="compositionally biased region" description="Acidic residues" evidence="1">
    <location>
        <begin position="178"/>
        <end position="194"/>
    </location>
</feature>
<evidence type="ECO:0000313" key="2">
    <source>
        <dbReference type="EMBL" id="KAF6200049.1"/>
    </source>
</evidence>
<feature type="compositionally biased region" description="Basic and acidic residues" evidence="1">
    <location>
        <begin position="538"/>
        <end position="552"/>
    </location>
</feature>
<organism evidence="2 3">
    <name type="scientific">Apolygus lucorum</name>
    <name type="common">Small green plant bug</name>
    <name type="synonym">Lygocoris lucorum</name>
    <dbReference type="NCBI Taxonomy" id="248454"/>
    <lineage>
        <taxon>Eukaryota</taxon>
        <taxon>Metazoa</taxon>
        <taxon>Ecdysozoa</taxon>
        <taxon>Arthropoda</taxon>
        <taxon>Hexapoda</taxon>
        <taxon>Insecta</taxon>
        <taxon>Pterygota</taxon>
        <taxon>Neoptera</taxon>
        <taxon>Paraneoptera</taxon>
        <taxon>Hemiptera</taxon>
        <taxon>Heteroptera</taxon>
        <taxon>Panheteroptera</taxon>
        <taxon>Cimicomorpha</taxon>
        <taxon>Miridae</taxon>
        <taxon>Mirini</taxon>
        <taxon>Apolygus</taxon>
    </lineage>
</organism>
<feature type="region of interest" description="Disordered" evidence="1">
    <location>
        <begin position="160"/>
        <end position="201"/>
    </location>
</feature>
<dbReference type="EMBL" id="WIXP02000014">
    <property type="protein sequence ID" value="KAF6200049.1"/>
    <property type="molecule type" value="Genomic_DNA"/>
</dbReference>
<dbReference type="Proteomes" id="UP000466442">
    <property type="component" value="Unassembled WGS sequence"/>
</dbReference>
<feature type="compositionally biased region" description="Low complexity" evidence="1">
    <location>
        <begin position="526"/>
        <end position="535"/>
    </location>
</feature>
<feature type="region of interest" description="Disordered" evidence="1">
    <location>
        <begin position="505"/>
        <end position="563"/>
    </location>
</feature>
<dbReference type="OrthoDB" id="10485780at2759"/>
<comment type="caution">
    <text evidence="2">The sequence shown here is derived from an EMBL/GenBank/DDBJ whole genome shotgun (WGS) entry which is preliminary data.</text>
</comment>
<feature type="region of interest" description="Disordered" evidence="1">
    <location>
        <begin position="722"/>
        <end position="741"/>
    </location>
</feature>
<reference evidence="2" key="1">
    <citation type="journal article" date="2021" name="Mol. Ecol. Resour.">
        <title>Apolygus lucorum genome provides insights into omnivorousness and mesophyll feeding.</title>
        <authorList>
            <person name="Liu Y."/>
            <person name="Liu H."/>
            <person name="Wang H."/>
            <person name="Huang T."/>
            <person name="Liu B."/>
            <person name="Yang B."/>
            <person name="Yin L."/>
            <person name="Li B."/>
            <person name="Zhang Y."/>
            <person name="Zhang S."/>
            <person name="Jiang F."/>
            <person name="Zhang X."/>
            <person name="Ren Y."/>
            <person name="Wang B."/>
            <person name="Wang S."/>
            <person name="Lu Y."/>
            <person name="Wu K."/>
            <person name="Fan W."/>
            <person name="Wang G."/>
        </authorList>
    </citation>
    <scope>NUCLEOTIDE SEQUENCE</scope>
    <source>
        <strain evidence="2">12Hb</strain>
    </source>
</reference>
<name>A0A8S9WV20_APOLU</name>
<sequence>MPLGDALYTIQETPESIISDTIETHIETILVVGGTPISVDSSFHNSVSACSSVTNLSDNFPAEFGNDEKLLIPGGDFEMVPNMVDEWSKESLVYWKSRLELMEEQKKNIKQWMADTTLKISMSIRKMKDVAEQLHADLSRDAVPILQCESMEADSMKIEEENDTASYSDPTSIKPEDEPPIAEDPGEELPVENGDEARDEEKEEFLPYPAKFVPDQEDKLMCGHGYLDFKEFASNPIAAEQAMINTVKPDVLRIMELIGDSDWEKIKKLYIVLKRVGRVDRLLVYELSEEILKTGIVDQDKIEPFLSSIDLEPAEALFQFGRALLVLYHASLLLGGEDVSVDDQNLDLFPELRKKRRDFAPEVIGDSKKVGSSKLCRQTSKNTTAERILKKQGEKLSEMFYTNPGYKQIPHQTNPAYAHVKSRYMEGLKKRLNPRCTRSRTNKMTVESASNIVKKPACQRPKVKMLTGYEKSKMVVSNLTNINKEEWAEEDPIKNKLLTAETVIEPRNATSSKEERVESVSEEPDLLLPSSSLPSMQGDRHSASKTVEKEPATDASNSTAGLHSTTVNIPSIIAPTNSMESMSVASASIGDQSTFTSGKQHATDVFSYEVFSTNLSSGDFNKHPITMIDETKVLKSQTVSARVTALKRKPYWELVNKSSSEPSKTSYRTDATLSNTSETTLTTVASNRGMTNQTLSDSSTRLPDEKSFVVVLKNAKYVGVKVRPKSPQKRDSSPTKYYPAEDQQKEGLMRTIYNNLPSLRPLIVDTLLTNIVLAYLLALTGDALSSDTKTIPKSFMCTVSHALKEKLRSVLIRALRLVDDF</sequence>
<feature type="compositionally biased region" description="Polar residues" evidence="1">
    <location>
        <begin position="554"/>
        <end position="563"/>
    </location>
</feature>
<evidence type="ECO:0000313" key="3">
    <source>
        <dbReference type="Proteomes" id="UP000466442"/>
    </source>
</evidence>
<gene>
    <name evidence="2" type="ORF">GE061_006349</name>
</gene>
<evidence type="ECO:0000256" key="1">
    <source>
        <dbReference type="SAM" id="MobiDB-lite"/>
    </source>
</evidence>
<accession>A0A8S9WV20</accession>
<keyword evidence="3" id="KW-1185">Reference proteome</keyword>
<dbReference type="AlphaFoldDB" id="A0A8S9WV20"/>